<dbReference type="PANTHER" id="PTHR15394">
    <property type="entry name" value="SERINE HYDROLASE RBBP9"/>
    <property type="match status" value="1"/>
</dbReference>
<dbReference type="Pfam" id="PF06821">
    <property type="entry name" value="Ser_hydrolase"/>
    <property type="match status" value="1"/>
</dbReference>
<evidence type="ECO:0000313" key="2">
    <source>
        <dbReference type="Proteomes" id="UP000178603"/>
    </source>
</evidence>
<dbReference type="PANTHER" id="PTHR15394:SF3">
    <property type="entry name" value="SERINE HYDROLASE RBBP9"/>
    <property type="match status" value="1"/>
</dbReference>
<dbReference type="InterPro" id="IPR029058">
    <property type="entry name" value="AB_hydrolase_fold"/>
</dbReference>
<evidence type="ECO:0000313" key="1">
    <source>
        <dbReference type="EMBL" id="OGM53776.1"/>
    </source>
</evidence>
<name>A0A1F8APT7_9BACT</name>
<dbReference type="Gene3D" id="3.40.50.1820">
    <property type="entry name" value="alpha/beta hydrolase"/>
    <property type="match status" value="1"/>
</dbReference>
<accession>A0A1F8APT7</accession>
<dbReference type="SUPFAM" id="SSF53474">
    <property type="entry name" value="alpha/beta-Hydrolases"/>
    <property type="match status" value="1"/>
</dbReference>
<dbReference type="EMBL" id="MGGW01000020">
    <property type="protein sequence ID" value="OGM53776.1"/>
    <property type="molecule type" value="Genomic_DNA"/>
</dbReference>
<protein>
    <recommendedName>
        <fullName evidence="3">Alpha/beta hydrolase</fullName>
    </recommendedName>
</protein>
<proteinExistence type="predicted"/>
<dbReference type="InterPro" id="IPR010662">
    <property type="entry name" value="RBBP9/YdeN"/>
</dbReference>
<sequence>MRKALILEGWFNNPDDNWYPWLKKELEKKGYKVYIPELPTMDTKLPDMQKQIKFVEKNFRIDESTVIIGHSLGAILALRLAERYKYQKMFLVAGWDFDDLTEPRHRLFWKNKINHSKIKKNVKEIYCVSSDNDPYTTAVVTEQMSKRLKGKFILIKDSGHFTKKDGVVKIPQLLKYA</sequence>
<comment type="caution">
    <text evidence="1">The sequence shown here is derived from an EMBL/GenBank/DDBJ whole genome shotgun (WGS) entry which is preliminary data.</text>
</comment>
<dbReference type="Proteomes" id="UP000178603">
    <property type="component" value="Unassembled WGS sequence"/>
</dbReference>
<reference evidence="1 2" key="1">
    <citation type="journal article" date="2016" name="Nat. Commun.">
        <title>Thousands of microbial genomes shed light on interconnected biogeochemical processes in an aquifer system.</title>
        <authorList>
            <person name="Anantharaman K."/>
            <person name="Brown C.T."/>
            <person name="Hug L.A."/>
            <person name="Sharon I."/>
            <person name="Castelle C.J."/>
            <person name="Probst A.J."/>
            <person name="Thomas B.C."/>
            <person name="Singh A."/>
            <person name="Wilkins M.J."/>
            <person name="Karaoz U."/>
            <person name="Brodie E.L."/>
            <person name="Williams K.H."/>
            <person name="Hubbard S.S."/>
            <person name="Banfield J.F."/>
        </authorList>
    </citation>
    <scope>NUCLEOTIDE SEQUENCE [LARGE SCALE GENOMIC DNA]</scope>
</reference>
<evidence type="ECO:0008006" key="3">
    <source>
        <dbReference type="Google" id="ProtNLM"/>
    </source>
</evidence>
<gene>
    <name evidence="1" type="ORF">A3E44_05145</name>
</gene>
<dbReference type="GO" id="GO:0016787">
    <property type="term" value="F:hydrolase activity"/>
    <property type="evidence" value="ECO:0007669"/>
    <property type="project" value="InterPro"/>
</dbReference>
<dbReference type="AlphaFoldDB" id="A0A1F8APT7"/>
<organism evidence="1 2">
    <name type="scientific">Candidatus Woesebacteria bacterium RIFCSPHIGHO2_12_FULL_41_24</name>
    <dbReference type="NCBI Taxonomy" id="1802510"/>
    <lineage>
        <taxon>Bacteria</taxon>
        <taxon>Candidatus Woeseibacteriota</taxon>
    </lineage>
</organism>